<dbReference type="Pfam" id="PF00857">
    <property type="entry name" value="Isochorismatase"/>
    <property type="match status" value="1"/>
</dbReference>
<feature type="domain" description="Isochorismatase-like" evidence="1">
    <location>
        <begin position="9"/>
        <end position="155"/>
    </location>
</feature>
<dbReference type="InterPro" id="IPR050993">
    <property type="entry name" value="Isochorismatase_domain"/>
</dbReference>
<dbReference type="Proteomes" id="UP001454489">
    <property type="component" value="Unassembled WGS sequence"/>
</dbReference>
<evidence type="ECO:0000313" key="3">
    <source>
        <dbReference type="Proteomes" id="UP001454489"/>
    </source>
</evidence>
<keyword evidence="3" id="KW-1185">Reference proteome</keyword>
<evidence type="ECO:0000313" key="2">
    <source>
        <dbReference type="EMBL" id="MEQ2557349.1"/>
    </source>
</evidence>
<organism evidence="2 3">
    <name type="scientific">Maccoyibacter intestinihominis</name>
    <dbReference type="NCBI Taxonomy" id="3133499"/>
    <lineage>
        <taxon>Bacteria</taxon>
        <taxon>Bacillati</taxon>
        <taxon>Bacillota</taxon>
        <taxon>Clostridia</taxon>
        <taxon>Lachnospirales</taxon>
        <taxon>Lachnospiraceae</taxon>
        <taxon>Maccoyibacter</taxon>
    </lineage>
</organism>
<sequence>MRITAKDSVCLIVDYQEKILPAIADRERLIENSVKLLQGLRILGIPMVMTAQYSKGLGVNIPPICEAAGMEKFSDKKTFSSAGCQEVLEAVKDKKYVIICGIEAHVCVLQTVIDLKEMGYQPVLVEDCISSRNLHDKEIALLRARDEGALLTTSESILFELTVTAEHEQFKQISKLVK</sequence>
<dbReference type="Gene3D" id="3.40.50.850">
    <property type="entry name" value="Isochorismatase-like"/>
    <property type="match status" value="1"/>
</dbReference>
<name>A0ABV1HCC4_9FIRM</name>
<protein>
    <submittedName>
        <fullName evidence="2">Isochorismatase family protein</fullName>
    </submittedName>
</protein>
<dbReference type="InterPro" id="IPR000868">
    <property type="entry name" value="Isochorismatase-like_dom"/>
</dbReference>
<proteinExistence type="predicted"/>
<dbReference type="PANTHER" id="PTHR14119:SF3">
    <property type="entry name" value="ISOCHORISMATASE DOMAIN-CONTAINING PROTEIN 2"/>
    <property type="match status" value="1"/>
</dbReference>
<dbReference type="EMBL" id="JBBMEX010000004">
    <property type="protein sequence ID" value="MEQ2557349.1"/>
    <property type="molecule type" value="Genomic_DNA"/>
</dbReference>
<comment type="caution">
    <text evidence="2">The sequence shown here is derived from an EMBL/GenBank/DDBJ whole genome shotgun (WGS) entry which is preliminary data.</text>
</comment>
<dbReference type="RefSeq" id="WP_177962120.1">
    <property type="nucleotide sequence ID" value="NZ_JBBMEX010000004.1"/>
</dbReference>
<reference evidence="2 3" key="1">
    <citation type="submission" date="2024-03" db="EMBL/GenBank/DDBJ databases">
        <title>Human intestinal bacterial collection.</title>
        <authorList>
            <person name="Pauvert C."/>
            <person name="Hitch T.C.A."/>
            <person name="Clavel T."/>
        </authorList>
    </citation>
    <scope>NUCLEOTIDE SEQUENCE [LARGE SCALE GENOMIC DNA]</scope>
    <source>
        <strain evidence="2 3">CLA-AA-H185</strain>
    </source>
</reference>
<dbReference type="InterPro" id="IPR036380">
    <property type="entry name" value="Isochorismatase-like_sf"/>
</dbReference>
<dbReference type="PANTHER" id="PTHR14119">
    <property type="entry name" value="HYDROLASE"/>
    <property type="match status" value="1"/>
</dbReference>
<evidence type="ECO:0000259" key="1">
    <source>
        <dbReference type="Pfam" id="PF00857"/>
    </source>
</evidence>
<gene>
    <name evidence="2" type="ORF">WMO43_05580</name>
</gene>
<dbReference type="SUPFAM" id="SSF52499">
    <property type="entry name" value="Isochorismatase-like hydrolases"/>
    <property type="match status" value="1"/>
</dbReference>
<accession>A0ABV1HCC4</accession>